<evidence type="ECO:0000313" key="2">
    <source>
        <dbReference type="Proteomes" id="UP001576776"/>
    </source>
</evidence>
<dbReference type="RefSeq" id="WP_413259226.1">
    <property type="nucleotide sequence ID" value="NZ_JBHFNS010000077.1"/>
</dbReference>
<reference evidence="1 2" key="1">
    <citation type="submission" date="2024-09" db="EMBL/GenBank/DDBJ databases">
        <title>Floridaenema gen nov. (Aerosakkonemataceae, Aerosakkonematales ord. nov., Cyanobacteria) from benthic tropical and subtropical fresh waters, with the description of four new species.</title>
        <authorList>
            <person name="Moretto J.A."/>
            <person name="Berthold D.E."/>
            <person name="Lefler F.W."/>
            <person name="Huang I.-S."/>
            <person name="Laughinghouse H. IV."/>
        </authorList>
    </citation>
    <scope>NUCLEOTIDE SEQUENCE [LARGE SCALE GENOMIC DNA]</scope>
    <source>
        <strain evidence="1 2">BLCC-F154</strain>
    </source>
</reference>
<dbReference type="EMBL" id="JBHFNS010000077">
    <property type="protein sequence ID" value="MFB2937747.1"/>
    <property type="molecule type" value="Genomic_DNA"/>
</dbReference>
<accession>A0ABV4YFZ6</accession>
<gene>
    <name evidence="1" type="ORF">ACE1B6_21065</name>
</gene>
<sequence>MKQVAKVLTIVALTACTVGISKSVVVKAADSSSPNQLENISEQRKSQPGEAQLFAQALITYQGLGEITLEEEGGNRTARISRVTIDTRDSSTAIFNIVTDDGRRYALMGRITENVETGGYKVSLTSLRSGQAQEIPAQGVLIVNRTGEISPEGELTYTGTNKVLAVSFTPTANTGETEPVRGLW</sequence>
<evidence type="ECO:0000313" key="1">
    <source>
        <dbReference type="EMBL" id="MFB2937747.1"/>
    </source>
</evidence>
<keyword evidence="2" id="KW-1185">Reference proteome</keyword>
<evidence type="ECO:0008006" key="3">
    <source>
        <dbReference type="Google" id="ProtNLM"/>
    </source>
</evidence>
<dbReference type="Proteomes" id="UP001576776">
    <property type="component" value="Unassembled WGS sequence"/>
</dbReference>
<protein>
    <recommendedName>
        <fullName evidence="3">Lipoprotein</fullName>
    </recommendedName>
</protein>
<organism evidence="1 2">
    <name type="scientific">Floridaenema fluviatile BLCC-F154</name>
    <dbReference type="NCBI Taxonomy" id="3153640"/>
    <lineage>
        <taxon>Bacteria</taxon>
        <taxon>Bacillati</taxon>
        <taxon>Cyanobacteriota</taxon>
        <taxon>Cyanophyceae</taxon>
        <taxon>Oscillatoriophycideae</taxon>
        <taxon>Aerosakkonematales</taxon>
        <taxon>Aerosakkonemataceae</taxon>
        <taxon>Floridanema</taxon>
        <taxon>Floridanema fluviatile</taxon>
    </lineage>
</organism>
<comment type="caution">
    <text evidence="1">The sequence shown here is derived from an EMBL/GenBank/DDBJ whole genome shotgun (WGS) entry which is preliminary data.</text>
</comment>
<proteinExistence type="predicted"/>
<name>A0ABV4YFZ6_9CYAN</name>